<keyword evidence="3" id="KW-1015">Disulfide bond</keyword>
<dbReference type="Pfam" id="PF00328">
    <property type="entry name" value="His_Phos_2"/>
    <property type="match status" value="1"/>
</dbReference>
<dbReference type="AlphaFoldDB" id="A0A815W814"/>
<gene>
    <name evidence="5" type="ORF">EDS130_LOCUS45063</name>
</gene>
<dbReference type="Gene3D" id="3.40.50.1240">
    <property type="entry name" value="Phosphoglycerate mutase-like"/>
    <property type="match status" value="1"/>
</dbReference>
<dbReference type="SUPFAM" id="SSF53254">
    <property type="entry name" value="Phosphoglycerate mutase-like"/>
    <property type="match status" value="1"/>
</dbReference>
<keyword evidence="2" id="KW-0325">Glycoprotein</keyword>
<accession>A0A815W814</accession>
<dbReference type="CDD" id="cd07061">
    <property type="entry name" value="HP_HAP_like"/>
    <property type="match status" value="1"/>
</dbReference>
<reference evidence="5" key="1">
    <citation type="submission" date="2021-02" db="EMBL/GenBank/DDBJ databases">
        <authorList>
            <person name="Nowell W R."/>
        </authorList>
    </citation>
    <scope>NUCLEOTIDE SEQUENCE</scope>
</reference>
<feature type="disulfide bond" evidence="3">
    <location>
        <begin position="404"/>
        <end position="412"/>
    </location>
</feature>
<evidence type="ECO:0000256" key="3">
    <source>
        <dbReference type="PIRSR" id="PIRSR000894-2"/>
    </source>
</evidence>
<evidence type="ECO:0000256" key="2">
    <source>
        <dbReference type="ARBA" id="ARBA00023180"/>
    </source>
</evidence>
<keyword evidence="4" id="KW-0732">Signal</keyword>
<sequence>MMRINLLFILQISLLNSIKCIHFYKDEILFSDRTYPNYKFHVLHHLSGISPYFSSNTDKLSPSIPSECLVDKTAYLIRHGSVYVDDYDYLKIIEPFLKRIKSQNFSQSNIFSFLSQWKSPITNSKKQIEKLTRYGYFEAYQFGIELSYRYKHLLPKNNSNSFRIWTASSSRTYQSALAISQGLFQGEKTSAKLISISEKKSRGGNTLTPTKSCHKYNASKGSIEANYWLKIYTKSILKKFNKNISNFQFIPEDILAMQELCGYETIIKGQSKFCRLFSSEDWISFEYYFDLKYFYEISYGNYLSTYLGMPWIKATIDLFFKEKQTKQNLFLSITHREMFPLILNALGLFNQTNLSLNQIDHQRLWKTSEILPFLARIAFERLQCGTEIFIRILINSTPKPIPYCSQGPGQSCPLSLFLNYIQQRYLKFKDFSQICQNQNQINHFTFFN</sequence>
<evidence type="ECO:0000313" key="6">
    <source>
        <dbReference type="Proteomes" id="UP000663852"/>
    </source>
</evidence>
<dbReference type="OrthoDB" id="6509975at2759"/>
<evidence type="ECO:0000256" key="1">
    <source>
        <dbReference type="ARBA" id="ARBA00022801"/>
    </source>
</evidence>
<proteinExistence type="predicted"/>
<feature type="signal peptide" evidence="4">
    <location>
        <begin position="1"/>
        <end position="20"/>
    </location>
</feature>
<dbReference type="PIRSF" id="PIRSF000894">
    <property type="entry name" value="Acid_phosphatase"/>
    <property type="match status" value="1"/>
</dbReference>
<feature type="chain" id="PRO_5032994370" evidence="4">
    <location>
        <begin position="21"/>
        <end position="448"/>
    </location>
</feature>
<organism evidence="5 6">
    <name type="scientific">Adineta ricciae</name>
    <name type="common">Rotifer</name>
    <dbReference type="NCBI Taxonomy" id="249248"/>
    <lineage>
        <taxon>Eukaryota</taxon>
        <taxon>Metazoa</taxon>
        <taxon>Spiralia</taxon>
        <taxon>Gnathifera</taxon>
        <taxon>Rotifera</taxon>
        <taxon>Eurotatoria</taxon>
        <taxon>Bdelloidea</taxon>
        <taxon>Adinetida</taxon>
        <taxon>Adinetidae</taxon>
        <taxon>Adineta</taxon>
    </lineage>
</organism>
<dbReference type="Proteomes" id="UP000663852">
    <property type="component" value="Unassembled WGS sequence"/>
</dbReference>
<dbReference type="EMBL" id="CAJNOJ010000991">
    <property type="protein sequence ID" value="CAF1537523.1"/>
    <property type="molecule type" value="Genomic_DNA"/>
</dbReference>
<name>A0A815W814_ADIRI</name>
<dbReference type="InterPro" id="IPR029033">
    <property type="entry name" value="His_PPase_superfam"/>
</dbReference>
<dbReference type="PANTHER" id="PTHR20963:SF14">
    <property type="entry name" value="ACID PHOSPHATASE, PUTATIVE-RELATED"/>
    <property type="match status" value="1"/>
</dbReference>
<dbReference type="GO" id="GO:0003993">
    <property type="term" value="F:acid phosphatase activity"/>
    <property type="evidence" value="ECO:0007669"/>
    <property type="project" value="TreeGrafter"/>
</dbReference>
<keyword evidence="1" id="KW-0378">Hydrolase</keyword>
<evidence type="ECO:0000256" key="4">
    <source>
        <dbReference type="SAM" id="SignalP"/>
    </source>
</evidence>
<feature type="disulfide bond" evidence="3">
    <location>
        <begin position="68"/>
        <end position="384"/>
    </location>
</feature>
<dbReference type="InterPro" id="IPR016274">
    <property type="entry name" value="Histidine_acid_Pase_euk"/>
</dbReference>
<evidence type="ECO:0000313" key="5">
    <source>
        <dbReference type="EMBL" id="CAF1537523.1"/>
    </source>
</evidence>
<comment type="caution">
    <text evidence="5">The sequence shown here is derived from an EMBL/GenBank/DDBJ whole genome shotgun (WGS) entry which is preliminary data.</text>
</comment>
<dbReference type="InterPro" id="IPR000560">
    <property type="entry name" value="His_Pase_clade-2"/>
</dbReference>
<protein>
    <submittedName>
        <fullName evidence="5">Uncharacterized protein</fullName>
    </submittedName>
</protein>
<feature type="disulfide bond" evidence="3">
    <location>
        <begin position="261"/>
        <end position="274"/>
    </location>
</feature>
<dbReference type="PANTHER" id="PTHR20963">
    <property type="entry name" value="MULTIPLE INOSITOL POLYPHOSPHATE PHOSPHATASE-RELATED"/>
    <property type="match status" value="1"/>
</dbReference>